<dbReference type="InterPro" id="IPR014868">
    <property type="entry name" value="Cadherin_pro_dom"/>
</dbReference>
<dbReference type="InterPro" id="IPR002126">
    <property type="entry name" value="Cadherin-like_dom"/>
</dbReference>
<evidence type="ECO:0000256" key="8">
    <source>
        <dbReference type="ARBA" id="ARBA00022949"/>
    </source>
</evidence>
<evidence type="ECO:0000313" key="18">
    <source>
        <dbReference type="Proteomes" id="UP001652627"/>
    </source>
</evidence>
<evidence type="ECO:0000256" key="16">
    <source>
        <dbReference type="SAM" id="SignalP"/>
    </source>
</evidence>
<evidence type="ECO:0000256" key="13">
    <source>
        <dbReference type="RuleBase" id="RU003318"/>
    </source>
</evidence>
<keyword evidence="4 13" id="KW-0812">Transmembrane</keyword>
<dbReference type="InterPro" id="IPR020894">
    <property type="entry name" value="Cadherin_CS"/>
</dbReference>
<evidence type="ECO:0000256" key="15">
    <source>
        <dbReference type="SAM" id="Phobius"/>
    </source>
</evidence>
<sequence>MAPAAPRAPRLFLGLLVLSLCCEACKKVIFHVPSELEAGTLVGRVNLKECLQSAELISSSDPVFKILEDGSVYTTSVVSLSSEKKTFTILLKDIQEHVEKKIHVNLVADEEKTQKTRHARDTVLKRTKRRWGPIPSVMIENSLGPFPLQIQQVQSDTAQNYTIYYSASGPGIDQDPKGLFYIERETGNIFATRAVDREQYPSFQIICFASTPDGYSPEVPLVHTIRIEDDNDNAPYFTQDVFEFCVPENSKPGIIVGKMVADDRDEPYTLHTTLKYRIVSQTPPVTPVFGIHSDTGVITVLSPQLDRELVSKYTLLIEARDMAGQPFGLCTTGTAVITIEDTNDNAPSFKNMQYEAWVEENRVNVEILRISVVDLDEPGSPGSGAVFEIIRGNDDRSFEITTDRNTNDGILCVAKGLDYESSKQRTLVIAVNNEAPYMLAPHSRQLAQSTSTVIVHVKDVDEGPVFKPCFLRLEVKDCEQMGTLIGRYLAEDPETGNSEGICYRIAPGQCNWISIDEKTGEIRTTKVLDRDVGDMRRGQCNMTVLAIDRSGKTGTGTIQVIIKPGNKNYPRIAKTEYIMCRDRKPICLTAQDADESPFSMPFVYRVADRSLSASWKVTRHNDKSAYLSPKGEIPFGKYTIPVSVSDNGGKQGVTYITVNYCNCDTPSDCSEDHTISPHVFPRADPNVTLGVWAILAMILGSLLLLLILITICGCCGSGVMHRQVTDDCANHNLIISNTEAPGEEVMDHNVIPLQNTNDQGGYGIKTGDQQTFEMVKGKGHTLESIKGGGHQTLGSVKEGGGQPMMDTCRYSYSEWHNFTHPRLGEKVHLCRQDEEQKHSEDYLLSYNYEGKGSLAGSVGCCSDQHEEEALDFLDQLEPKFRTLAETCVKR</sequence>
<dbReference type="Gene3D" id="2.60.40.60">
    <property type="entry name" value="Cadherins"/>
    <property type="match status" value="6"/>
</dbReference>
<dbReference type="InterPro" id="IPR027397">
    <property type="entry name" value="Catenin-bd_sf"/>
</dbReference>
<keyword evidence="6 12" id="KW-0106">Calcium</keyword>
<dbReference type="Pfam" id="PF01049">
    <property type="entry name" value="CADH_Y-type_LIR"/>
    <property type="match status" value="1"/>
</dbReference>
<evidence type="ECO:0000256" key="3">
    <source>
        <dbReference type="ARBA" id="ARBA00022475"/>
    </source>
</evidence>
<evidence type="ECO:0000256" key="4">
    <source>
        <dbReference type="ARBA" id="ARBA00022692"/>
    </source>
</evidence>
<feature type="transmembrane region" description="Helical" evidence="15">
    <location>
        <begin position="689"/>
        <end position="712"/>
    </location>
</feature>
<dbReference type="CDD" id="cd11304">
    <property type="entry name" value="Cadherin_repeat"/>
    <property type="match status" value="4"/>
</dbReference>
<dbReference type="PRINTS" id="PR00205">
    <property type="entry name" value="CADHERIN"/>
</dbReference>
<keyword evidence="7 13" id="KW-0130">Cell adhesion</keyword>
<evidence type="ECO:0000256" key="1">
    <source>
        <dbReference type="ARBA" id="ARBA00004479"/>
    </source>
</evidence>
<dbReference type="Gene3D" id="4.10.900.10">
    <property type="entry name" value="TCF3-CBD (Catenin binding domain)"/>
    <property type="match status" value="1"/>
</dbReference>
<keyword evidence="11" id="KW-0325">Glycoprotein</keyword>
<evidence type="ECO:0000256" key="11">
    <source>
        <dbReference type="ARBA" id="ARBA00023180"/>
    </source>
</evidence>
<dbReference type="RefSeq" id="XP_067146707.1">
    <property type="nucleotide sequence ID" value="XM_067290606.1"/>
</dbReference>
<comment type="function">
    <text evidence="14">A component of desmosome cell-cell junctions which are required for positive regulation of cellular adhesion. Involved in the interaction of plaque proteins and intermediate filaments mediating cell-cell adhesion.</text>
</comment>
<dbReference type="Pfam" id="PF08758">
    <property type="entry name" value="Cadherin_pro"/>
    <property type="match status" value="1"/>
</dbReference>
<keyword evidence="8" id="KW-0965">Cell junction</keyword>
<name>A0ABM4E1Z9_9AVES</name>
<dbReference type="InterPro" id="IPR050971">
    <property type="entry name" value="Cadherin-domain_protein"/>
</dbReference>
<keyword evidence="9 15" id="KW-1133">Transmembrane helix</keyword>
<dbReference type="InterPro" id="IPR000233">
    <property type="entry name" value="Cadherin_Y-type_LIR"/>
</dbReference>
<evidence type="ECO:0000256" key="2">
    <source>
        <dbReference type="ARBA" id="ARBA00004568"/>
    </source>
</evidence>
<keyword evidence="5" id="KW-0677">Repeat</keyword>
<dbReference type="SUPFAM" id="SSF49313">
    <property type="entry name" value="Cadherin-like"/>
    <property type="match status" value="6"/>
</dbReference>
<organism evidence="18 19">
    <name type="scientific">Apteryx mantelli</name>
    <name type="common">North Island brown kiwi</name>
    <dbReference type="NCBI Taxonomy" id="2696672"/>
    <lineage>
        <taxon>Eukaryota</taxon>
        <taxon>Metazoa</taxon>
        <taxon>Chordata</taxon>
        <taxon>Craniata</taxon>
        <taxon>Vertebrata</taxon>
        <taxon>Euteleostomi</taxon>
        <taxon>Archelosauria</taxon>
        <taxon>Archosauria</taxon>
        <taxon>Dinosauria</taxon>
        <taxon>Saurischia</taxon>
        <taxon>Theropoda</taxon>
        <taxon>Coelurosauria</taxon>
        <taxon>Aves</taxon>
        <taxon>Palaeognathae</taxon>
        <taxon>Apterygiformes</taxon>
        <taxon>Apterygidae</taxon>
        <taxon>Apteryx</taxon>
    </lineage>
</organism>
<dbReference type="PRINTS" id="PR01818">
    <property type="entry name" value="DESMOCADHERN"/>
</dbReference>
<reference evidence="18" key="1">
    <citation type="submission" date="2025-05" db="UniProtKB">
        <authorList>
            <consortium name="RefSeq"/>
        </authorList>
    </citation>
    <scope>NUCLEOTIDE SEQUENCE [LARGE SCALE GENOMIC DNA]</scope>
</reference>
<proteinExistence type="predicted"/>
<dbReference type="SMART" id="SM00112">
    <property type="entry name" value="CA"/>
    <property type="match status" value="4"/>
</dbReference>
<dbReference type="PROSITE" id="PS00232">
    <property type="entry name" value="CADHERIN_1"/>
    <property type="match status" value="1"/>
</dbReference>
<evidence type="ECO:0000256" key="7">
    <source>
        <dbReference type="ARBA" id="ARBA00022889"/>
    </source>
</evidence>
<dbReference type="PANTHER" id="PTHR24025">
    <property type="entry name" value="DESMOGLEIN FAMILY MEMBER"/>
    <property type="match status" value="1"/>
</dbReference>
<reference evidence="19" key="2">
    <citation type="submission" date="2025-08" db="UniProtKB">
        <authorList>
            <consortium name="RefSeq"/>
        </authorList>
    </citation>
    <scope>IDENTIFICATION</scope>
    <source>
        <tissue evidence="19">Blood</tissue>
    </source>
</reference>
<dbReference type="Proteomes" id="UP001652627">
    <property type="component" value="Chromosome 2"/>
</dbReference>
<dbReference type="GeneID" id="106484567"/>
<keyword evidence="10 15" id="KW-0472">Membrane</keyword>
<keyword evidence="3" id="KW-1003">Cell membrane</keyword>
<feature type="signal peptide" evidence="16">
    <location>
        <begin position="1"/>
        <end position="24"/>
    </location>
</feature>
<evidence type="ECO:0000256" key="10">
    <source>
        <dbReference type="ARBA" id="ARBA00023136"/>
    </source>
</evidence>
<dbReference type="InterPro" id="IPR015919">
    <property type="entry name" value="Cadherin-like_sf"/>
</dbReference>
<dbReference type="Pfam" id="PF00028">
    <property type="entry name" value="Cadherin"/>
    <property type="match status" value="4"/>
</dbReference>
<accession>A0ABM4E1Z9</accession>
<dbReference type="SMART" id="SM01055">
    <property type="entry name" value="Cadherin_pro"/>
    <property type="match status" value="1"/>
</dbReference>
<dbReference type="InterPro" id="IPR009122">
    <property type="entry name" value="Desmosomal_cadherin"/>
</dbReference>
<gene>
    <name evidence="19" type="primary">DSC1</name>
</gene>
<comment type="subcellular location">
    <subcellularLocation>
        <location evidence="2">Cell junction</location>
        <location evidence="2">Desmosome</location>
    </subcellularLocation>
    <subcellularLocation>
        <location evidence="13">Cell membrane</location>
        <topology evidence="13">Single-pass type I membrane protein</topology>
    </subcellularLocation>
    <subcellularLocation>
        <location evidence="1">Membrane</location>
        <topology evidence="1">Single-pass type I membrane protein</topology>
    </subcellularLocation>
</comment>
<dbReference type="PANTHER" id="PTHR24025:SF0">
    <property type="entry name" value="DESMOCOLLIN-2"/>
    <property type="match status" value="1"/>
</dbReference>
<protein>
    <submittedName>
        <fullName evidence="19">Desmocollin-1 isoform X1</fullName>
    </submittedName>
</protein>
<evidence type="ECO:0000256" key="9">
    <source>
        <dbReference type="ARBA" id="ARBA00022989"/>
    </source>
</evidence>
<feature type="chain" id="PRO_5045120431" evidence="16">
    <location>
        <begin position="25"/>
        <end position="890"/>
    </location>
</feature>
<evidence type="ECO:0000256" key="12">
    <source>
        <dbReference type="PROSITE-ProRule" id="PRU00043"/>
    </source>
</evidence>
<evidence type="ECO:0000256" key="6">
    <source>
        <dbReference type="ARBA" id="ARBA00022837"/>
    </source>
</evidence>
<feature type="domain" description="Cadherin" evidence="17">
    <location>
        <begin position="140"/>
        <end position="237"/>
    </location>
</feature>
<evidence type="ECO:0000256" key="14">
    <source>
        <dbReference type="RuleBase" id="RU004358"/>
    </source>
</evidence>
<dbReference type="PROSITE" id="PS50268">
    <property type="entry name" value="CADHERIN_2"/>
    <property type="match status" value="4"/>
</dbReference>
<feature type="domain" description="Cadherin" evidence="17">
    <location>
        <begin position="238"/>
        <end position="349"/>
    </location>
</feature>
<keyword evidence="16" id="KW-0732">Signal</keyword>
<evidence type="ECO:0000313" key="19">
    <source>
        <dbReference type="RefSeq" id="XP_067146707.1"/>
    </source>
</evidence>
<feature type="domain" description="Cadherin" evidence="17">
    <location>
        <begin position="467"/>
        <end position="572"/>
    </location>
</feature>
<dbReference type="PRINTS" id="PR01820">
    <property type="entry name" value="DESMOCOLLIN"/>
</dbReference>
<evidence type="ECO:0000256" key="5">
    <source>
        <dbReference type="ARBA" id="ARBA00022737"/>
    </source>
</evidence>
<evidence type="ECO:0000259" key="17">
    <source>
        <dbReference type="PROSITE" id="PS50268"/>
    </source>
</evidence>
<feature type="domain" description="Cadherin" evidence="17">
    <location>
        <begin position="359"/>
        <end position="470"/>
    </location>
</feature>
<keyword evidence="18" id="KW-1185">Reference proteome</keyword>